<keyword evidence="4" id="KW-1185">Reference proteome</keyword>
<feature type="modified residue" description="4-aspartylphosphate" evidence="1">
    <location>
        <position position="54"/>
    </location>
</feature>
<evidence type="ECO:0000313" key="3">
    <source>
        <dbReference type="EMBL" id="MEX6429519.1"/>
    </source>
</evidence>
<feature type="domain" description="Response regulatory" evidence="2">
    <location>
        <begin position="2"/>
        <end position="119"/>
    </location>
</feature>
<dbReference type="InterPro" id="IPR011006">
    <property type="entry name" value="CheY-like_superfamily"/>
</dbReference>
<name>A0ABV3Y2U4_9ACTN</name>
<organism evidence="3 4">
    <name type="scientific">Ferrimicrobium acidiphilum</name>
    <dbReference type="NCBI Taxonomy" id="121039"/>
    <lineage>
        <taxon>Bacteria</taxon>
        <taxon>Bacillati</taxon>
        <taxon>Actinomycetota</taxon>
        <taxon>Acidimicrobiia</taxon>
        <taxon>Acidimicrobiales</taxon>
        <taxon>Acidimicrobiaceae</taxon>
        <taxon>Ferrimicrobium</taxon>
    </lineage>
</organism>
<accession>A0ABV3Y2U4</accession>
<dbReference type="Pfam" id="PF00072">
    <property type="entry name" value="Response_reg"/>
    <property type="match status" value="1"/>
</dbReference>
<dbReference type="SUPFAM" id="SSF52172">
    <property type="entry name" value="CheY-like"/>
    <property type="match status" value="1"/>
</dbReference>
<dbReference type="EMBL" id="JBFSHR010000018">
    <property type="protein sequence ID" value="MEX6429519.1"/>
    <property type="molecule type" value="Genomic_DNA"/>
</dbReference>
<dbReference type="PANTHER" id="PTHR43228:SF1">
    <property type="entry name" value="TWO-COMPONENT RESPONSE REGULATOR ARR22"/>
    <property type="match status" value="1"/>
</dbReference>
<dbReference type="InterPro" id="IPR001789">
    <property type="entry name" value="Sig_transdc_resp-reg_receiver"/>
</dbReference>
<sequence>MRVLVVDDSRAMRLIVIRQLRQAGLDDAEFIEAQHGIEALQHLGEGTVDLVLSDWNMPEMNGLELLRELRSRDDQVLFGFVTSEGTPDMVRLARESGASFLISKPFTPNNFRDTFEAIGVRL</sequence>
<evidence type="ECO:0000313" key="4">
    <source>
        <dbReference type="Proteomes" id="UP001560267"/>
    </source>
</evidence>
<comment type="caution">
    <text evidence="3">The sequence shown here is derived from an EMBL/GenBank/DDBJ whole genome shotgun (WGS) entry which is preliminary data.</text>
</comment>
<dbReference type="SMART" id="SM00448">
    <property type="entry name" value="REC"/>
    <property type="match status" value="1"/>
</dbReference>
<dbReference type="PANTHER" id="PTHR43228">
    <property type="entry name" value="TWO-COMPONENT RESPONSE REGULATOR"/>
    <property type="match status" value="1"/>
</dbReference>
<dbReference type="InterPro" id="IPR052048">
    <property type="entry name" value="ST_Response_Regulator"/>
</dbReference>
<evidence type="ECO:0000259" key="2">
    <source>
        <dbReference type="PROSITE" id="PS50110"/>
    </source>
</evidence>
<keyword evidence="1" id="KW-0597">Phosphoprotein</keyword>
<dbReference type="RefSeq" id="WP_298385611.1">
    <property type="nucleotide sequence ID" value="NZ_JBFSHR010000018.1"/>
</dbReference>
<evidence type="ECO:0000256" key="1">
    <source>
        <dbReference type="PROSITE-ProRule" id="PRU00169"/>
    </source>
</evidence>
<reference evidence="3 4" key="1">
    <citation type="submission" date="2024-07" db="EMBL/GenBank/DDBJ databases">
        <title>Draft Genome Sequence of Ferrimicrobium acidiphilum Strain YE2023, Isolated from a Pulp of Bioleach Reactor.</title>
        <authorList>
            <person name="Elkina Y.A."/>
            <person name="Bulaeva A.G."/>
            <person name="Beletsky A.V."/>
            <person name="Mardanov A.V."/>
        </authorList>
    </citation>
    <scope>NUCLEOTIDE SEQUENCE [LARGE SCALE GENOMIC DNA]</scope>
    <source>
        <strain evidence="3 4">YE2023</strain>
    </source>
</reference>
<dbReference type="Proteomes" id="UP001560267">
    <property type="component" value="Unassembled WGS sequence"/>
</dbReference>
<protein>
    <submittedName>
        <fullName evidence="3">Response regulator</fullName>
    </submittedName>
</protein>
<dbReference type="PROSITE" id="PS50110">
    <property type="entry name" value="RESPONSE_REGULATORY"/>
    <property type="match status" value="1"/>
</dbReference>
<gene>
    <name evidence="3" type="ORF">AB6A68_06655</name>
</gene>
<proteinExistence type="predicted"/>
<dbReference type="Gene3D" id="3.40.50.2300">
    <property type="match status" value="1"/>
</dbReference>